<dbReference type="InterPro" id="IPR014716">
    <property type="entry name" value="Fibrinogen_a/b/g_C_1"/>
</dbReference>
<dbReference type="EMBL" id="JABXBU010000473">
    <property type="protein sequence ID" value="KAF8784160.1"/>
    <property type="molecule type" value="Genomic_DNA"/>
</dbReference>
<organism evidence="2 3">
    <name type="scientific">Argiope bruennichi</name>
    <name type="common">Wasp spider</name>
    <name type="synonym">Aranea bruennichi</name>
    <dbReference type="NCBI Taxonomy" id="94029"/>
    <lineage>
        <taxon>Eukaryota</taxon>
        <taxon>Metazoa</taxon>
        <taxon>Ecdysozoa</taxon>
        <taxon>Arthropoda</taxon>
        <taxon>Chelicerata</taxon>
        <taxon>Arachnida</taxon>
        <taxon>Araneae</taxon>
        <taxon>Araneomorphae</taxon>
        <taxon>Entelegynae</taxon>
        <taxon>Araneoidea</taxon>
        <taxon>Araneidae</taxon>
        <taxon>Argiope</taxon>
    </lineage>
</organism>
<reference evidence="2" key="1">
    <citation type="journal article" date="2020" name="bioRxiv">
        <title>Chromosome-level reference genome of the European wasp spider Argiope bruennichi: a resource for studies on range expansion and evolutionary adaptation.</title>
        <authorList>
            <person name="Sheffer M.M."/>
            <person name="Hoppe A."/>
            <person name="Krehenwinkel H."/>
            <person name="Uhl G."/>
            <person name="Kuss A.W."/>
            <person name="Jensen L."/>
            <person name="Jensen C."/>
            <person name="Gillespie R.G."/>
            <person name="Hoff K.J."/>
            <person name="Prost S."/>
        </authorList>
    </citation>
    <scope>NUCLEOTIDE SEQUENCE</scope>
</reference>
<dbReference type="PANTHER" id="PTHR19143">
    <property type="entry name" value="FIBRINOGEN/TENASCIN/ANGIOPOEITIN"/>
    <property type="match status" value="1"/>
</dbReference>
<evidence type="ECO:0000259" key="1">
    <source>
        <dbReference type="Pfam" id="PF00147"/>
    </source>
</evidence>
<protein>
    <submittedName>
        <fullName evidence="2">Angiopoietin-related protein 1 like protein</fullName>
    </submittedName>
</protein>
<dbReference type="InterPro" id="IPR002181">
    <property type="entry name" value="Fibrinogen_a/b/g_C_dom"/>
</dbReference>
<dbReference type="Pfam" id="PF00147">
    <property type="entry name" value="Fibrinogen_C"/>
    <property type="match status" value="1"/>
</dbReference>
<sequence>MQNTFRSRRQGWSETFRCQPEICLTDSSYTIDISGYSGNATDAMHNHNGCVFSTKDREAVESEQVHLSGWWHGDNFFCNLNGIYQPGRDGPQCVTGGKNIMTMTIYQPLR</sequence>
<reference evidence="2" key="2">
    <citation type="submission" date="2020-06" db="EMBL/GenBank/DDBJ databases">
        <authorList>
            <person name="Sheffer M."/>
        </authorList>
    </citation>
    <scope>NUCLEOTIDE SEQUENCE</scope>
</reference>
<feature type="domain" description="Fibrinogen C-terminal" evidence="1">
    <location>
        <begin position="26"/>
        <end position="87"/>
    </location>
</feature>
<dbReference type="Gene3D" id="3.90.215.10">
    <property type="entry name" value="Gamma Fibrinogen, chain A, domain 1"/>
    <property type="match status" value="1"/>
</dbReference>
<proteinExistence type="predicted"/>
<dbReference type="AlphaFoldDB" id="A0A8T0F421"/>
<dbReference type="InterPro" id="IPR050373">
    <property type="entry name" value="Fibrinogen_C-term_domain"/>
</dbReference>
<comment type="caution">
    <text evidence="2">The sequence shown here is derived from an EMBL/GenBank/DDBJ whole genome shotgun (WGS) entry which is preliminary data.</text>
</comment>
<dbReference type="SUPFAM" id="SSF56496">
    <property type="entry name" value="Fibrinogen C-terminal domain-like"/>
    <property type="match status" value="1"/>
</dbReference>
<dbReference type="Proteomes" id="UP000807504">
    <property type="component" value="Unassembled WGS sequence"/>
</dbReference>
<accession>A0A8T0F421</accession>
<dbReference type="InterPro" id="IPR036056">
    <property type="entry name" value="Fibrinogen-like_C"/>
</dbReference>
<gene>
    <name evidence="2" type="ORF">HNY73_011611</name>
</gene>
<name>A0A8T0F421_ARGBR</name>
<dbReference type="GO" id="GO:0005615">
    <property type="term" value="C:extracellular space"/>
    <property type="evidence" value="ECO:0007669"/>
    <property type="project" value="TreeGrafter"/>
</dbReference>
<dbReference type="PANTHER" id="PTHR19143:SF458">
    <property type="entry name" value="FIBRINOGEN C-TERMINAL DOMAIN-CONTAINING PROTEIN-RELATED"/>
    <property type="match status" value="1"/>
</dbReference>
<evidence type="ECO:0000313" key="2">
    <source>
        <dbReference type="EMBL" id="KAF8784160.1"/>
    </source>
</evidence>
<evidence type="ECO:0000313" key="3">
    <source>
        <dbReference type="Proteomes" id="UP000807504"/>
    </source>
</evidence>
<keyword evidence="3" id="KW-1185">Reference proteome</keyword>